<accession>A0A176WH39</accession>
<feature type="compositionally biased region" description="Basic and acidic residues" evidence="1">
    <location>
        <begin position="97"/>
        <end position="113"/>
    </location>
</feature>
<feature type="compositionally biased region" description="Basic and acidic residues" evidence="1">
    <location>
        <begin position="135"/>
        <end position="152"/>
    </location>
</feature>
<feature type="region of interest" description="Disordered" evidence="1">
    <location>
        <begin position="97"/>
        <end position="208"/>
    </location>
</feature>
<protein>
    <submittedName>
        <fullName evidence="2">Uncharacterized protein</fullName>
    </submittedName>
</protein>
<name>A0A176WH39_MARPO</name>
<evidence type="ECO:0000313" key="3">
    <source>
        <dbReference type="Proteomes" id="UP000077202"/>
    </source>
</evidence>
<proteinExistence type="predicted"/>
<dbReference type="AlphaFoldDB" id="A0A176WH39"/>
<sequence length="208" mass="22502">MYSVLDARRSAYLKSSKEYAPDCKLYQRRVLNRRDLKFGTSAVIIADAGSRANYAVVVCGLHSGRLRLYSALTDVDDLVYRALPTCRRLDDVNRPIDGHQHVDGAQDAVDHSGDLPGQAEQAGDEARYGVQHGLDGVRNDGDETQRPELQARDEDDVDLDVEIAVIDEAGGVSGGCDEGGCSKQRDSDSNEVSGPHSDRRDGSGGQAL</sequence>
<reference evidence="2" key="1">
    <citation type="submission" date="2016-03" db="EMBL/GenBank/DDBJ databases">
        <title>Mechanisms controlling the formation of the plant cell surface in tip-growing cells are functionally conserved among land plants.</title>
        <authorList>
            <person name="Honkanen S."/>
            <person name="Jones V.A."/>
            <person name="Morieri G."/>
            <person name="Champion C."/>
            <person name="Hetherington A.J."/>
            <person name="Kelly S."/>
            <person name="Saint-Marcoux D."/>
            <person name="Proust H."/>
            <person name="Prescott H."/>
            <person name="Dolan L."/>
        </authorList>
    </citation>
    <scope>NUCLEOTIDE SEQUENCE [LARGE SCALE GENOMIC DNA]</scope>
    <source>
        <tissue evidence="2">Whole gametophyte</tissue>
    </source>
</reference>
<evidence type="ECO:0000313" key="2">
    <source>
        <dbReference type="EMBL" id="OAE31901.1"/>
    </source>
</evidence>
<gene>
    <name evidence="2" type="ORF">AXG93_2834s1360</name>
</gene>
<organism evidence="2 3">
    <name type="scientific">Marchantia polymorpha subsp. ruderalis</name>
    <dbReference type="NCBI Taxonomy" id="1480154"/>
    <lineage>
        <taxon>Eukaryota</taxon>
        <taxon>Viridiplantae</taxon>
        <taxon>Streptophyta</taxon>
        <taxon>Embryophyta</taxon>
        <taxon>Marchantiophyta</taxon>
        <taxon>Marchantiopsida</taxon>
        <taxon>Marchantiidae</taxon>
        <taxon>Marchantiales</taxon>
        <taxon>Marchantiaceae</taxon>
        <taxon>Marchantia</taxon>
    </lineage>
</organism>
<dbReference type="Proteomes" id="UP000077202">
    <property type="component" value="Unassembled WGS sequence"/>
</dbReference>
<comment type="caution">
    <text evidence="2">The sequence shown here is derived from an EMBL/GenBank/DDBJ whole genome shotgun (WGS) entry which is preliminary data.</text>
</comment>
<dbReference type="EMBL" id="LVLJ01000950">
    <property type="protein sequence ID" value="OAE31901.1"/>
    <property type="molecule type" value="Genomic_DNA"/>
</dbReference>
<keyword evidence="3" id="KW-1185">Reference proteome</keyword>
<evidence type="ECO:0000256" key="1">
    <source>
        <dbReference type="SAM" id="MobiDB-lite"/>
    </source>
</evidence>